<evidence type="ECO:0000313" key="3">
    <source>
        <dbReference type="Proteomes" id="UP001163082"/>
    </source>
</evidence>
<feature type="domain" description="Dynamin N-terminal" evidence="1">
    <location>
        <begin position="155"/>
        <end position="234"/>
    </location>
</feature>
<dbReference type="EMBL" id="CP080627">
    <property type="protein sequence ID" value="UYV19458.1"/>
    <property type="molecule type" value="Genomic_DNA"/>
</dbReference>
<reference evidence="2 3" key="1">
    <citation type="journal article" date="2022" name="Antonie Van Leeuwenhoek">
        <title>Whole genome sequencing of the halophilic Halomonas qaidamensis XH36, a novel species strain with high ectoine production.</title>
        <authorList>
            <person name="Zhang T."/>
            <person name="Cui T."/>
            <person name="Cao Y."/>
            <person name="Li Y."/>
            <person name="Li F."/>
            <person name="Zhu D."/>
            <person name="Xing J."/>
        </authorList>
    </citation>
    <scope>NUCLEOTIDE SEQUENCE [LARGE SCALE GENOMIC DNA]</scope>
    <source>
        <strain evidence="2 3">XH36</strain>
    </source>
</reference>
<name>A0ABY6JQK7_9GAMM</name>
<organism evidence="2 3">
    <name type="scientific">Halomonas qaidamensis</name>
    <dbReference type="NCBI Taxonomy" id="2866211"/>
    <lineage>
        <taxon>Bacteria</taxon>
        <taxon>Pseudomonadati</taxon>
        <taxon>Pseudomonadota</taxon>
        <taxon>Gammaproteobacteria</taxon>
        <taxon>Oceanospirillales</taxon>
        <taxon>Halomonadaceae</taxon>
        <taxon>Halomonas</taxon>
    </lineage>
</organism>
<evidence type="ECO:0000259" key="1">
    <source>
        <dbReference type="Pfam" id="PF00350"/>
    </source>
</evidence>
<evidence type="ECO:0000313" key="2">
    <source>
        <dbReference type="EMBL" id="UYV19458.1"/>
    </source>
</evidence>
<dbReference type="Proteomes" id="UP001163082">
    <property type="component" value="Chromosome"/>
</dbReference>
<accession>A0ABY6JQK7</accession>
<proteinExistence type="predicted"/>
<dbReference type="RefSeq" id="WP_264430049.1">
    <property type="nucleotide sequence ID" value="NZ_CP080627.1"/>
</dbReference>
<dbReference type="InterPro" id="IPR027417">
    <property type="entry name" value="P-loop_NTPase"/>
</dbReference>
<protein>
    <submittedName>
        <fullName evidence="2">Dynamin family protein</fullName>
    </submittedName>
</protein>
<keyword evidence="3" id="KW-1185">Reference proteome</keyword>
<dbReference type="SUPFAM" id="SSF52540">
    <property type="entry name" value="P-loop containing nucleoside triphosphate hydrolases"/>
    <property type="match status" value="1"/>
</dbReference>
<dbReference type="Pfam" id="PF00350">
    <property type="entry name" value="Dynamin_N"/>
    <property type="match status" value="1"/>
</dbReference>
<dbReference type="Gene3D" id="3.40.50.300">
    <property type="entry name" value="P-loop containing nucleotide triphosphate hydrolases"/>
    <property type="match status" value="1"/>
</dbReference>
<gene>
    <name evidence="2" type="ORF">K1Y77_01910</name>
</gene>
<sequence length="595" mass="66018">MTQRHAMFSAFANVHAQFQQARQRYSAQENAILKALQALEEIEGKHSSWAPADLAAQHPVMRYLKEWQHESERVCQEWQRRVMAYQTVNAFRDKVGDSLLVYVYGKVNAGKSSLGNFVATGHASPSSVDVLQESGVSFGWQASSRGSKQEGSLQSGFGVKSTECTSAIQFFTLPGLTWVDSPGLHSSTPENGELARHYAEASDMVVYVMNARNPGRQSDGEELRYLMTLKKPLYIVLSRSDQTEENENDHGEIVKEIVIKPRAQQVKQEQYVRQQLEEIAAELGMPEVAAQCKIMSLSVSYAEHADNKATWEASGMGHFMSAMTQLAQGDSVRYKQQAPLEQLRVFSKDLHHEAQRLDDSQQALANALDCLAQEVTQTADRLLRRLEMRVMEIASALPDSAYEEEHPLLIERVASSLRPDIHRALIQSMKEQLKTFERSASKAMDFSDASGLPGFKQRYESIELPGKSYINQLNILGKALGTGIGYMVGGTKGAGIGASIGAQCGNALGAIFSVDSTTLNVYTGNNRRDLEAALIEKFRCDIELHIQEVYTAPVVSAVASIQKPLLESRQALGNLQRQLERVEYAPNQKELRCVA</sequence>
<dbReference type="InterPro" id="IPR045063">
    <property type="entry name" value="Dynamin_N"/>
</dbReference>